<evidence type="ECO:0000313" key="4">
    <source>
        <dbReference type="EMBL" id="HIU58673.1"/>
    </source>
</evidence>
<accession>A0A9D1SGF3</accession>
<dbReference type="GO" id="GO:0016787">
    <property type="term" value="F:hydrolase activity"/>
    <property type="evidence" value="ECO:0007669"/>
    <property type="project" value="UniProtKB-UniRule"/>
</dbReference>
<evidence type="ECO:0000313" key="5">
    <source>
        <dbReference type="Proteomes" id="UP000824081"/>
    </source>
</evidence>
<organism evidence="4 5">
    <name type="scientific">Candidatus Scatosoma pullistercoris</name>
    <dbReference type="NCBI Taxonomy" id="2840934"/>
    <lineage>
        <taxon>Bacteria</taxon>
        <taxon>Bacillati</taxon>
        <taxon>Bacillota</taxon>
        <taxon>Clostridia</taxon>
        <taxon>Candidatus Scatosoma</taxon>
    </lineage>
</organism>
<comment type="similarity">
    <text evidence="1 2">Belongs to the metallophosphoesterase superfamily. YfcE family.</text>
</comment>
<dbReference type="InterPro" id="IPR029052">
    <property type="entry name" value="Metallo-depent_PP-like"/>
</dbReference>
<dbReference type="AlphaFoldDB" id="A0A9D1SGF3"/>
<reference evidence="4" key="1">
    <citation type="submission" date="2020-10" db="EMBL/GenBank/DDBJ databases">
        <authorList>
            <person name="Gilroy R."/>
        </authorList>
    </citation>
    <scope>NUCLEOTIDE SEQUENCE</scope>
    <source>
        <strain evidence="4">11687</strain>
    </source>
</reference>
<keyword evidence="4" id="KW-0378">Hydrolase</keyword>
<keyword evidence="2" id="KW-0479">Metal-binding</keyword>
<evidence type="ECO:0000256" key="2">
    <source>
        <dbReference type="RuleBase" id="RU362039"/>
    </source>
</evidence>
<protein>
    <recommendedName>
        <fullName evidence="2">Phosphoesterase</fullName>
        <ecNumber evidence="2">3.1.4.-</ecNumber>
    </recommendedName>
</protein>
<comment type="cofactor">
    <cofactor evidence="2">
        <name>a divalent metal cation</name>
        <dbReference type="ChEBI" id="CHEBI:60240"/>
    </cofactor>
</comment>
<dbReference type="NCBIfam" id="TIGR00040">
    <property type="entry name" value="yfcE"/>
    <property type="match status" value="1"/>
</dbReference>
<dbReference type="GO" id="GO:0046872">
    <property type="term" value="F:metal ion binding"/>
    <property type="evidence" value="ECO:0007669"/>
    <property type="project" value="UniProtKB-KW"/>
</dbReference>
<evidence type="ECO:0000259" key="3">
    <source>
        <dbReference type="Pfam" id="PF12850"/>
    </source>
</evidence>
<dbReference type="InterPro" id="IPR024654">
    <property type="entry name" value="Calcineurin-like_PHP_lpxH"/>
</dbReference>
<gene>
    <name evidence="4" type="primary">yfcE</name>
    <name evidence="4" type="ORF">IAC57_01085</name>
</gene>
<dbReference type="EMBL" id="DVMZ01000029">
    <property type="protein sequence ID" value="HIU58673.1"/>
    <property type="molecule type" value="Genomic_DNA"/>
</dbReference>
<dbReference type="Proteomes" id="UP000824081">
    <property type="component" value="Unassembled WGS sequence"/>
</dbReference>
<proteinExistence type="inferred from homology"/>
<dbReference type="Gene3D" id="3.60.21.10">
    <property type="match status" value="1"/>
</dbReference>
<feature type="domain" description="Calcineurin-like phosphoesterase" evidence="3">
    <location>
        <begin position="8"/>
        <end position="168"/>
    </location>
</feature>
<dbReference type="NCBIfam" id="NF006988">
    <property type="entry name" value="PRK09453.1"/>
    <property type="match status" value="1"/>
</dbReference>
<name>A0A9D1SGF3_9FIRM</name>
<reference evidence="4" key="2">
    <citation type="journal article" date="2021" name="PeerJ">
        <title>Extensive microbial diversity within the chicken gut microbiome revealed by metagenomics and culture.</title>
        <authorList>
            <person name="Gilroy R."/>
            <person name="Ravi A."/>
            <person name="Getino M."/>
            <person name="Pursley I."/>
            <person name="Horton D.L."/>
            <person name="Alikhan N.F."/>
            <person name="Baker D."/>
            <person name="Gharbi K."/>
            <person name="Hall N."/>
            <person name="Watson M."/>
            <person name="Adriaenssens E.M."/>
            <person name="Foster-Nyarko E."/>
            <person name="Jarju S."/>
            <person name="Secka A."/>
            <person name="Antonio M."/>
            <person name="Oren A."/>
            <person name="Chaudhuri R.R."/>
            <person name="La Ragione R."/>
            <person name="Hildebrand F."/>
            <person name="Pallen M.J."/>
        </authorList>
    </citation>
    <scope>NUCLEOTIDE SEQUENCE</scope>
    <source>
        <strain evidence="4">11687</strain>
    </source>
</reference>
<dbReference type="InterPro" id="IPR000979">
    <property type="entry name" value="Phosphodiesterase_MJ0936/Vps29"/>
</dbReference>
<evidence type="ECO:0000256" key="1">
    <source>
        <dbReference type="ARBA" id="ARBA00008950"/>
    </source>
</evidence>
<dbReference type="EC" id="3.1.4.-" evidence="2"/>
<dbReference type="Pfam" id="PF12850">
    <property type="entry name" value="Metallophos_2"/>
    <property type="match status" value="1"/>
</dbReference>
<sequence length="187" mass="20567">MSAINQGKIMIASDIHGSAHWCEKLVRAFEKEKPQKLLLLGDLLYHGPRNPLPDEYSPKRVAELLNSLKTHILCVRGNCDAEVDQMLLEFPVLADYAVLLAGEKTLFATHGHLFGPENPPALCPGELLLNGHFHVPCHKQLPGGILYVNCGSVALPKDGTPHSYALFDGGELLWKDLDGNIFDRLAL</sequence>
<comment type="caution">
    <text evidence="4">The sequence shown here is derived from an EMBL/GenBank/DDBJ whole genome shotgun (WGS) entry which is preliminary data.</text>
</comment>
<dbReference type="SUPFAM" id="SSF56300">
    <property type="entry name" value="Metallo-dependent phosphatases"/>
    <property type="match status" value="1"/>
</dbReference>